<evidence type="ECO:0000313" key="2">
    <source>
        <dbReference type="EMBL" id="WNZ24314.1"/>
    </source>
</evidence>
<dbReference type="InterPro" id="IPR046599">
    <property type="entry name" value="DUF6658"/>
</dbReference>
<organism evidence="2">
    <name type="scientific">Leptolyngbya sp. NK1-12</name>
    <dbReference type="NCBI Taxonomy" id="2547451"/>
    <lineage>
        <taxon>Bacteria</taxon>
        <taxon>Bacillati</taxon>
        <taxon>Cyanobacteriota</taxon>
        <taxon>Cyanophyceae</taxon>
        <taxon>Leptolyngbyales</taxon>
        <taxon>Leptolyngbyaceae</taxon>
        <taxon>Leptolyngbya group</taxon>
        <taxon>Leptolyngbya</taxon>
    </lineage>
</organism>
<name>A0AA97AH94_9CYAN</name>
<evidence type="ECO:0000256" key="1">
    <source>
        <dbReference type="SAM" id="MobiDB-lite"/>
    </source>
</evidence>
<proteinExistence type="predicted"/>
<sequence>MQKITAFLKRLSMGSLLTILFAVSVLFITTACSTGNEMGAKPDNPAVQMGGQNNPYKMGGDSYTKYKMSTDPAAHRNDQSSLPLALLVAVAEPNGADGLLYPGSDKAKSAGSVNDFVSPERQKELWDPGQIPVKPQPSINRSDPDAKLLERIGQSFKDASQFLNEGAEVIDQPHS</sequence>
<gene>
    <name evidence="2" type="ORF">HJG54_16580</name>
</gene>
<dbReference type="EMBL" id="CP053586">
    <property type="protein sequence ID" value="WNZ24314.1"/>
    <property type="molecule type" value="Genomic_DNA"/>
</dbReference>
<evidence type="ECO:0008006" key="3">
    <source>
        <dbReference type="Google" id="ProtNLM"/>
    </source>
</evidence>
<protein>
    <recommendedName>
        <fullName evidence="3">Lipoprotein</fullName>
    </recommendedName>
</protein>
<dbReference type="PROSITE" id="PS51257">
    <property type="entry name" value="PROKAR_LIPOPROTEIN"/>
    <property type="match status" value="1"/>
</dbReference>
<dbReference type="Pfam" id="PF20363">
    <property type="entry name" value="DUF6658"/>
    <property type="match status" value="1"/>
</dbReference>
<reference evidence="2" key="1">
    <citation type="submission" date="2020-05" db="EMBL/GenBank/DDBJ databases">
        <authorList>
            <person name="Zhu T."/>
            <person name="Keshari N."/>
            <person name="Lu X."/>
        </authorList>
    </citation>
    <scope>NUCLEOTIDE SEQUENCE</scope>
    <source>
        <strain evidence="2">NK1-12</strain>
    </source>
</reference>
<dbReference type="AlphaFoldDB" id="A0AA97AH94"/>
<dbReference type="RefSeq" id="WP_316430062.1">
    <property type="nucleotide sequence ID" value="NZ_CP053586.1"/>
</dbReference>
<accession>A0AA97AH94</accession>
<feature type="region of interest" description="Disordered" evidence="1">
    <location>
        <begin position="119"/>
        <end position="143"/>
    </location>
</feature>